<evidence type="ECO:0000256" key="1">
    <source>
        <dbReference type="SAM" id="MobiDB-lite"/>
    </source>
</evidence>
<proteinExistence type="predicted"/>
<sequence>MTGETVGTIALSPLRAAGTRKALKEVGSGEAGASPDRRRERERSSRTRQRALSAPAAPLHTPVPHNSFPLHQAAFAGDARRVLFVLRSNPPLLIERDVHDCIRLLLAHNASVKSRNLQGWSPLAEAISYGDRQIVASLVRKYKHQAKANGSKRRPSLLKALQELGNFYLEVQWDFKSWGRLHLRHVVRVLGVSDSLLLNRIGDKQGRGRFKKMFGCRVHFTSSYATAWLFLPDSDLLLPTPFLHSRSR</sequence>
<evidence type="ECO:0000313" key="2">
    <source>
        <dbReference type="Ensembl" id="ENSEBUP00000012728.1"/>
    </source>
</evidence>
<dbReference type="GeneTree" id="ENSGT00950000182928"/>
<dbReference type="GO" id="GO:0006621">
    <property type="term" value="P:protein retention in ER lumen"/>
    <property type="evidence" value="ECO:0007669"/>
    <property type="project" value="TreeGrafter"/>
</dbReference>
<organism evidence="2 3">
    <name type="scientific">Eptatretus burgeri</name>
    <name type="common">Inshore hagfish</name>
    <dbReference type="NCBI Taxonomy" id="7764"/>
    <lineage>
        <taxon>Eukaryota</taxon>
        <taxon>Metazoa</taxon>
        <taxon>Chordata</taxon>
        <taxon>Craniata</taxon>
        <taxon>Vertebrata</taxon>
        <taxon>Cyclostomata</taxon>
        <taxon>Myxini</taxon>
        <taxon>Myxiniformes</taxon>
        <taxon>Myxinidae</taxon>
        <taxon>Eptatretinae</taxon>
        <taxon>Eptatretus</taxon>
    </lineage>
</organism>
<dbReference type="Gene3D" id="1.25.40.20">
    <property type="entry name" value="Ankyrin repeat-containing domain"/>
    <property type="match status" value="1"/>
</dbReference>
<dbReference type="Ensembl" id="ENSEBUT00000013304.1">
    <property type="protein sequence ID" value="ENSEBUP00000012728.1"/>
    <property type="gene ID" value="ENSEBUG00000008087.1"/>
</dbReference>
<accession>A0A8C4QBY3</accession>
<evidence type="ECO:0000313" key="3">
    <source>
        <dbReference type="Proteomes" id="UP000694388"/>
    </source>
</evidence>
<protein>
    <submittedName>
        <fullName evidence="2">Uncharacterized protein</fullName>
    </submittedName>
</protein>
<keyword evidence="3" id="KW-1185">Reference proteome</keyword>
<dbReference type="PANTHER" id="PTHR12447">
    <property type="entry name" value="ANKYRIN REPEAT DOMAIN-CONTAINING PROTEIN 13"/>
    <property type="match status" value="1"/>
</dbReference>
<dbReference type="GO" id="GO:0005102">
    <property type="term" value="F:signaling receptor binding"/>
    <property type="evidence" value="ECO:0007669"/>
    <property type="project" value="TreeGrafter"/>
</dbReference>
<reference evidence="2" key="2">
    <citation type="submission" date="2025-09" db="UniProtKB">
        <authorList>
            <consortium name="Ensembl"/>
        </authorList>
    </citation>
    <scope>IDENTIFICATION</scope>
</reference>
<dbReference type="PANTHER" id="PTHR12447:SF25">
    <property type="entry name" value="ANKYRIN REPEAT DOMAIN-CONTAINING PROTEIN 13C"/>
    <property type="match status" value="1"/>
</dbReference>
<reference evidence="2" key="1">
    <citation type="submission" date="2025-08" db="UniProtKB">
        <authorList>
            <consortium name="Ensembl"/>
        </authorList>
    </citation>
    <scope>IDENTIFICATION</scope>
</reference>
<name>A0A8C4QBY3_EPTBU</name>
<dbReference type="AlphaFoldDB" id="A0A8C4QBY3"/>
<feature type="compositionally biased region" description="Basic and acidic residues" evidence="1">
    <location>
        <begin position="35"/>
        <end position="45"/>
    </location>
</feature>
<dbReference type="Proteomes" id="UP000694388">
    <property type="component" value="Unplaced"/>
</dbReference>
<feature type="region of interest" description="Disordered" evidence="1">
    <location>
        <begin position="19"/>
        <end position="65"/>
    </location>
</feature>
<dbReference type="InterPro" id="IPR036770">
    <property type="entry name" value="Ankyrin_rpt-contain_sf"/>
</dbReference>
<dbReference type="InterPro" id="IPR021832">
    <property type="entry name" value="ANKRD13"/>
</dbReference>
<dbReference type="SUPFAM" id="SSF48403">
    <property type="entry name" value="Ankyrin repeat"/>
    <property type="match status" value="1"/>
</dbReference>
<dbReference type="GO" id="GO:0005783">
    <property type="term" value="C:endoplasmic reticulum"/>
    <property type="evidence" value="ECO:0007669"/>
    <property type="project" value="GOC"/>
</dbReference>